<dbReference type="CDD" id="cd00082">
    <property type="entry name" value="HisKA"/>
    <property type="match status" value="1"/>
</dbReference>
<feature type="transmembrane region" description="Helical" evidence="10">
    <location>
        <begin position="123"/>
        <end position="144"/>
    </location>
</feature>
<proteinExistence type="predicted"/>
<keyword evidence="8 10" id="KW-1133">Transmembrane helix</keyword>
<dbReference type="InterPro" id="IPR005467">
    <property type="entry name" value="His_kinase_dom"/>
</dbReference>
<evidence type="ECO:0000256" key="4">
    <source>
        <dbReference type="ARBA" id="ARBA00022553"/>
    </source>
</evidence>
<dbReference type="InterPro" id="IPR047994">
    <property type="entry name" value="ArsS-like"/>
</dbReference>
<dbReference type="Pfam" id="PF02518">
    <property type="entry name" value="HATPase_c"/>
    <property type="match status" value="1"/>
</dbReference>
<evidence type="ECO:0000256" key="5">
    <source>
        <dbReference type="ARBA" id="ARBA00022679"/>
    </source>
</evidence>
<comment type="subcellular location">
    <subcellularLocation>
        <location evidence="2">Membrane</location>
        <topology evidence="2">Multi-pass membrane protein</topology>
    </subcellularLocation>
</comment>
<dbReference type="InterPro" id="IPR003594">
    <property type="entry name" value="HATPase_dom"/>
</dbReference>
<protein>
    <recommendedName>
        <fullName evidence="3">histidine kinase</fullName>
        <ecNumber evidence="3">2.7.13.3</ecNumber>
    </recommendedName>
</protein>
<dbReference type="Pfam" id="PF00672">
    <property type="entry name" value="HAMP"/>
    <property type="match status" value="1"/>
</dbReference>
<name>A0A6S6T578_9BACT</name>
<evidence type="ECO:0000256" key="7">
    <source>
        <dbReference type="ARBA" id="ARBA00022777"/>
    </source>
</evidence>
<evidence type="ECO:0000256" key="6">
    <source>
        <dbReference type="ARBA" id="ARBA00022692"/>
    </source>
</evidence>
<dbReference type="CDD" id="cd06225">
    <property type="entry name" value="HAMP"/>
    <property type="match status" value="1"/>
</dbReference>
<feature type="domain" description="Histidine kinase" evidence="11">
    <location>
        <begin position="205"/>
        <end position="394"/>
    </location>
</feature>
<dbReference type="InterPro" id="IPR050398">
    <property type="entry name" value="HssS/ArlS-like"/>
</dbReference>
<evidence type="ECO:0000313" key="13">
    <source>
        <dbReference type="EMBL" id="CAA6811735.1"/>
    </source>
</evidence>
<dbReference type="InterPro" id="IPR003661">
    <property type="entry name" value="HisK_dim/P_dom"/>
</dbReference>
<dbReference type="AlphaFoldDB" id="A0A6S6T578"/>
<dbReference type="EC" id="2.7.13.3" evidence="3"/>
<keyword evidence="6 10" id="KW-0812">Transmembrane</keyword>
<dbReference type="PROSITE" id="PS50109">
    <property type="entry name" value="HIS_KIN"/>
    <property type="match status" value="1"/>
</dbReference>
<gene>
    <name evidence="13" type="ORF">HELGO_WM6466</name>
</gene>
<organism evidence="13">
    <name type="scientific">uncultured Campylobacterales bacterium</name>
    <dbReference type="NCBI Taxonomy" id="352960"/>
    <lineage>
        <taxon>Bacteria</taxon>
        <taxon>Pseudomonadati</taxon>
        <taxon>Campylobacterota</taxon>
        <taxon>Epsilonproteobacteria</taxon>
        <taxon>Campylobacterales</taxon>
        <taxon>environmental samples</taxon>
    </lineage>
</organism>
<dbReference type="Gene3D" id="1.10.287.130">
    <property type="match status" value="1"/>
</dbReference>
<dbReference type="PANTHER" id="PTHR45528">
    <property type="entry name" value="SENSOR HISTIDINE KINASE CPXA"/>
    <property type="match status" value="1"/>
</dbReference>
<dbReference type="EMBL" id="CACVAW010000044">
    <property type="protein sequence ID" value="CAA6811735.1"/>
    <property type="molecule type" value="Genomic_DNA"/>
</dbReference>
<dbReference type="PROSITE" id="PS50885">
    <property type="entry name" value="HAMP"/>
    <property type="match status" value="1"/>
</dbReference>
<keyword evidence="9 10" id="KW-0472">Membrane</keyword>
<dbReference type="InterPro" id="IPR036097">
    <property type="entry name" value="HisK_dim/P_sf"/>
</dbReference>
<dbReference type="InterPro" id="IPR003660">
    <property type="entry name" value="HAMP_dom"/>
</dbReference>
<evidence type="ECO:0000256" key="2">
    <source>
        <dbReference type="ARBA" id="ARBA00004141"/>
    </source>
</evidence>
<evidence type="ECO:0000256" key="8">
    <source>
        <dbReference type="ARBA" id="ARBA00022989"/>
    </source>
</evidence>
<dbReference type="SMART" id="SM00304">
    <property type="entry name" value="HAMP"/>
    <property type="match status" value="1"/>
</dbReference>
<evidence type="ECO:0000256" key="10">
    <source>
        <dbReference type="SAM" id="Phobius"/>
    </source>
</evidence>
<evidence type="ECO:0000259" key="12">
    <source>
        <dbReference type="PROSITE" id="PS50885"/>
    </source>
</evidence>
<dbReference type="GO" id="GO:0000155">
    <property type="term" value="F:phosphorelay sensor kinase activity"/>
    <property type="evidence" value="ECO:0007669"/>
    <property type="project" value="InterPro"/>
</dbReference>
<dbReference type="SUPFAM" id="SSF47384">
    <property type="entry name" value="Homodimeric domain of signal transducing histidine kinase"/>
    <property type="match status" value="1"/>
</dbReference>
<dbReference type="NCBIfam" id="NF038389">
    <property type="entry name" value="ArsS_fam_HK"/>
    <property type="match status" value="1"/>
</dbReference>
<dbReference type="SUPFAM" id="SSF158472">
    <property type="entry name" value="HAMP domain-like"/>
    <property type="match status" value="1"/>
</dbReference>
<keyword evidence="5" id="KW-0808">Transferase</keyword>
<feature type="transmembrane region" description="Helical" evidence="10">
    <location>
        <begin position="12"/>
        <end position="31"/>
    </location>
</feature>
<evidence type="ECO:0000259" key="11">
    <source>
        <dbReference type="PROSITE" id="PS50109"/>
    </source>
</evidence>
<reference evidence="13" key="1">
    <citation type="submission" date="2020-01" db="EMBL/GenBank/DDBJ databases">
        <authorList>
            <person name="Meier V. D."/>
            <person name="Meier V D."/>
        </authorList>
    </citation>
    <scope>NUCLEOTIDE SEQUENCE</scope>
    <source>
        <strain evidence="13">HLG_WM_MAG_12</strain>
    </source>
</reference>
<feature type="domain" description="HAMP" evidence="12">
    <location>
        <begin position="145"/>
        <end position="197"/>
    </location>
</feature>
<evidence type="ECO:0000256" key="1">
    <source>
        <dbReference type="ARBA" id="ARBA00000085"/>
    </source>
</evidence>
<keyword evidence="7 13" id="KW-0418">Kinase</keyword>
<sequence>MNKSSLSSIINFIFAMAAGFLILTFLLFIIYEKDQFANKFASKYSVITSIIEDEKSYSLSGLSQKIEKLNLKLLFDKDVLDHAKNNFDDRIEVFEYKEKLYLTFLYNNLRLLFLDKDYEPYEYYKMLILFLISLIILLFSYYLIHISLKPLQTLTSKVEEFSKGNLDVQVKIKGTTEISNLALAFNSAITHTKKINESRRLFMRNIMHEIKTPITKGKLLLSLPQNDTNSKRMQNVFNRLEELIKEFTIIEEYSAGLLNPKLQIHTFSDIYKDAVNLAMVGSRHIKTRGNLNNTYLVDKDLLIIAVKNMIDNAIKYSPDKEVLISVQKDKIEFINKGQRLDKELKYYIQPFAKKSSSKDSLGLGLYIVSNILKSNEIKLKYRYSKNKNIFIFEF</sequence>
<dbReference type="GO" id="GO:0016020">
    <property type="term" value="C:membrane"/>
    <property type="evidence" value="ECO:0007669"/>
    <property type="project" value="UniProtKB-SubCell"/>
</dbReference>
<comment type="catalytic activity">
    <reaction evidence="1">
        <text>ATP + protein L-histidine = ADP + protein N-phospho-L-histidine.</text>
        <dbReference type="EC" id="2.7.13.3"/>
    </reaction>
</comment>
<keyword evidence="4" id="KW-0597">Phosphoprotein</keyword>
<dbReference type="SUPFAM" id="SSF55874">
    <property type="entry name" value="ATPase domain of HSP90 chaperone/DNA topoisomerase II/histidine kinase"/>
    <property type="match status" value="1"/>
</dbReference>
<evidence type="ECO:0000256" key="9">
    <source>
        <dbReference type="ARBA" id="ARBA00023136"/>
    </source>
</evidence>
<dbReference type="InterPro" id="IPR036890">
    <property type="entry name" value="HATPase_C_sf"/>
</dbReference>
<accession>A0A6S6T578</accession>
<dbReference type="Gene3D" id="3.30.565.10">
    <property type="entry name" value="Histidine kinase-like ATPase, C-terminal domain"/>
    <property type="match status" value="1"/>
</dbReference>
<dbReference type="PANTHER" id="PTHR45528:SF12">
    <property type="entry name" value="SENSOR HISTIDINE KINASE ARSS"/>
    <property type="match status" value="1"/>
</dbReference>
<evidence type="ECO:0000256" key="3">
    <source>
        <dbReference type="ARBA" id="ARBA00012438"/>
    </source>
</evidence>